<keyword evidence="3" id="KW-1185">Reference proteome</keyword>
<keyword evidence="1" id="KW-0812">Transmembrane</keyword>
<keyword evidence="1" id="KW-0472">Membrane</keyword>
<comment type="caution">
    <text evidence="2">The sequence shown here is derived from an EMBL/GenBank/DDBJ whole genome shotgun (WGS) entry which is preliminary data.</text>
</comment>
<proteinExistence type="predicted"/>
<feature type="transmembrane region" description="Helical" evidence="1">
    <location>
        <begin position="56"/>
        <end position="81"/>
    </location>
</feature>
<reference evidence="2 3" key="1">
    <citation type="submission" date="2015-01" db="EMBL/GenBank/DDBJ databases">
        <title>Evolution of Trichinella species and genotypes.</title>
        <authorList>
            <person name="Korhonen P.K."/>
            <person name="Edoardo P."/>
            <person name="Giuseppe L.R."/>
            <person name="Gasser R.B."/>
        </authorList>
    </citation>
    <scope>NUCLEOTIDE SEQUENCE [LARGE SCALE GENOMIC DNA]</scope>
    <source>
        <strain evidence="2">ISS2496</strain>
    </source>
</reference>
<protein>
    <submittedName>
        <fullName evidence="2">Uncharacterized protein</fullName>
    </submittedName>
</protein>
<dbReference type="EMBL" id="JYDQ01000190">
    <property type="protein sequence ID" value="KRY11583.1"/>
    <property type="molecule type" value="Genomic_DNA"/>
</dbReference>
<gene>
    <name evidence="2" type="ORF">T12_9219</name>
</gene>
<keyword evidence="1" id="KW-1133">Transmembrane helix</keyword>
<sequence length="82" mass="9627">MVAWDLRLVLEIYDELASNASTSLATAAHFPTWEQARNTMYYSCSKRYPRLPFSRLFVVDLIYCLLLLILIYCWLLLIFIAC</sequence>
<organism evidence="2 3">
    <name type="scientific">Trichinella patagoniensis</name>
    <dbReference type="NCBI Taxonomy" id="990121"/>
    <lineage>
        <taxon>Eukaryota</taxon>
        <taxon>Metazoa</taxon>
        <taxon>Ecdysozoa</taxon>
        <taxon>Nematoda</taxon>
        <taxon>Enoplea</taxon>
        <taxon>Dorylaimia</taxon>
        <taxon>Trichinellida</taxon>
        <taxon>Trichinellidae</taxon>
        <taxon>Trichinella</taxon>
    </lineage>
</organism>
<dbReference type="AlphaFoldDB" id="A0A0V0ZGN0"/>
<dbReference type="Proteomes" id="UP000054783">
    <property type="component" value="Unassembled WGS sequence"/>
</dbReference>
<accession>A0A0V0ZGN0</accession>
<evidence type="ECO:0000313" key="3">
    <source>
        <dbReference type="Proteomes" id="UP000054783"/>
    </source>
</evidence>
<evidence type="ECO:0000256" key="1">
    <source>
        <dbReference type="SAM" id="Phobius"/>
    </source>
</evidence>
<name>A0A0V0ZGN0_9BILA</name>
<evidence type="ECO:0000313" key="2">
    <source>
        <dbReference type="EMBL" id="KRY11583.1"/>
    </source>
</evidence>